<dbReference type="GO" id="GO:0001228">
    <property type="term" value="F:DNA-binding transcription activator activity, RNA polymerase II-specific"/>
    <property type="evidence" value="ECO:0007669"/>
    <property type="project" value="TreeGrafter"/>
</dbReference>
<comment type="caution">
    <text evidence="9">The sequence shown here is derived from an EMBL/GenBank/DDBJ whole genome shotgun (WGS) entry which is preliminary data.</text>
</comment>
<dbReference type="GO" id="GO:0000978">
    <property type="term" value="F:RNA polymerase II cis-regulatory region sequence-specific DNA binding"/>
    <property type="evidence" value="ECO:0007669"/>
    <property type="project" value="TreeGrafter"/>
</dbReference>
<dbReference type="Proteomes" id="UP001177023">
    <property type="component" value="Unassembled WGS sequence"/>
</dbReference>
<evidence type="ECO:0000313" key="11">
    <source>
        <dbReference type="Proteomes" id="UP001177023"/>
    </source>
</evidence>
<evidence type="ECO:0000256" key="4">
    <source>
        <dbReference type="ARBA" id="ARBA00023163"/>
    </source>
</evidence>
<dbReference type="CDD" id="cd22908">
    <property type="entry name" value="HFD_NFYC-like"/>
    <property type="match status" value="1"/>
</dbReference>
<dbReference type="InterPro" id="IPR050568">
    <property type="entry name" value="Transcr_DNA_Rep_Reg"/>
</dbReference>
<dbReference type="GO" id="GO:0046982">
    <property type="term" value="F:protein heterodimerization activity"/>
    <property type="evidence" value="ECO:0007669"/>
    <property type="project" value="InterPro"/>
</dbReference>
<gene>
    <name evidence="9" type="ORF">MSPICULIGERA_LOCUS15927</name>
    <name evidence="10" type="ORF">MSPICULIGERA_LOCUS15930</name>
</gene>
<evidence type="ECO:0000259" key="8">
    <source>
        <dbReference type="Pfam" id="PF00808"/>
    </source>
</evidence>
<evidence type="ECO:0000256" key="5">
    <source>
        <dbReference type="ARBA" id="ARBA00023242"/>
    </source>
</evidence>
<dbReference type="Pfam" id="PF00808">
    <property type="entry name" value="CBFD_NFYB_HMF"/>
    <property type="match status" value="1"/>
</dbReference>
<feature type="domain" description="Transcription factor CBF/NF-Y/archaeal histone" evidence="8">
    <location>
        <begin position="80"/>
        <end position="140"/>
    </location>
</feature>
<keyword evidence="3" id="KW-0238">DNA-binding</keyword>
<protein>
    <recommendedName>
        <fullName evidence="8">Transcription factor CBF/NF-Y/archaeal histone domain-containing protein</fullName>
    </recommendedName>
</protein>
<keyword evidence="5" id="KW-0539">Nucleus</keyword>
<dbReference type="EMBL" id="CATQJA010002651">
    <property type="protein sequence ID" value="CAJ0577658.1"/>
    <property type="molecule type" value="Genomic_DNA"/>
</dbReference>
<evidence type="ECO:0000313" key="10">
    <source>
        <dbReference type="EMBL" id="CAJ0577661.1"/>
    </source>
</evidence>
<keyword evidence="11" id="KW-1185">Reference proteome</keyword>
<evidence type="ECO:0000256" key="1">
    <source>
        <dbReference type="ARBA" id="ARBA00004123"/>
    </source>
</evidence>
<evidence type="ECO:0000256" key="2">
    <source>
        <dbReference type="ARBA" id="ARBA00023015"/>
    </source>
</evidence>
<dbReference type="InterPro" id="IPR003958">
    <property type="entry name" value="CBFA_NFYB_domain"/>
</dbReference>
<feature type="region of interest" description="Disordered" evidence="7">
    <location>
        <begin position="169"/>
        <end position="236"/>
    </location>
</feature>
<dbReference type="AlphaFoldDB" id="A0AA36D0E4"/>
<dbReference type="GO" id="GO:0016602">
    <property type="term" value="C:CCAAT-binding factor complex"/>
    <property type="evidence" value="ECO:0007669"/>
    <property type="project" value="TreeGrafter"/>
</dbReference>
<name>A0AA36D0E4_9BILA</name>
<dbReference type="Gene3D" id="1.10.20.10">
    <property type="entry name" value="Histone, subunit A"/>
    <property type="match status" value="1"/>
</dbReference>
<dbReference type="InterPro" id="IPR009072">
    <property type="entry name" value="Histone-fold"/>
</dbReference>
<dbReference type="EMBL" id="CATQJA010002651">
    <property type="protein sequence ID" value="CAJ0577661.1"/>
    <property type="molecule type" value="Genomic_DNA"/>
</dbReference>
<evidence type="ECO:0000256" key="3">
    <source>
        <dbReference type="ARBA" id="ARBA00023125"/>
    </source>
</evidence>
<keyword evidence="4" id="KW-0804">Transcription</keyword>
<reference evidence="9" key="1">
    <citation type="submission" date="2023-06" db="EMBL/GenBank/DDBJ databases">
        <authorList>
            <person name="Delattre M."/>
        </authorList>
    </citation>
    <scope>NUCLEOTIDE SEQUENCE</scope>
    <source>
        <strain evidence="9">AF72</strain>
    </source>
</reference>
<dbReference type="SUPFAM" id="SSF47113">
    <property type="entry name" value="Histone-fold"/>
    <property type="match status" value="1"/>
</dbReference>
<organism evidence="9 11">
    <name type="scientific">Mesorhabditis spiculigera</name>
    <dbReference type="NCBI Taxonomy" id="96644"/>
    <lineage>
        <taxon>Eukaryota</taxon>
        <taxon>Metazoa</taxon>
        <taxon>Ecdysozoa</taxon>
        <taxon>Nematoda</taxon>
        <taxon>Chromadorea</taxon>
        <taxon>Rhabditida</taxon>
        <taxon>Rhabditina</taxon>
        <taxon>Rhabditomorpha</taxon>
        <taxon>Rhabditoidea</taxon>
        <taxon>Rhabditidae</taxon>
        <taxon>Mesorhabditinae</taxon>
        <taxon>Mesorhabditis</taxon>
    </lineage>
</organism>
<proteinExistence type="inferred from homology"/>
<comment type="similarity">
    <text evidence="6">Belongs to the NFYC/HAP5 subunit family.</text>
</comment>
<accession>A0AA36D0E4</accession>
<sequence>MHNGDNNLASTSGANCGMGKTPSASAYVYGTNGSPQSNGFFYNKELREVRERSKRFFPEKLKQFRDADSSYYHGLSSKLDLPMARIKKIMKIDYDLEGQDAPLFLSKATELFIQELTLKSWAFTEEQRRKTIQKLDIGAACARDEHFDFLIDFVPREEVRKAGFLASQMKSPTSMDGDAEMNGHSLSHGSRPGTNDLIVSEATPSSTAGDPSAHQHRHAEVFRGHPAISTTVKPDQ</sequence>
<evidence type="ECO:0000256" key="7">
    <source>
        <dbReference type="SAM" id="MobiDB-lite"/>
    </source>
</evidence>
<comment type="subcellular location">
    <subcellularLocation>
        <location evidence="1">Nucleus</location>
    </subcellularLocation>
</comment>
<feature type="non-terminal residue" evidence="9">
    <location>
        <position position="236"/>
    </location>
</feature>
<keyword evidence="2" id="KW-0805">Transcription regulation</keyword>
<evidence type="ECO:0000256" key="6">
    <source>
        <dbReference type="ARBA" id="ARBA00038129"/>
    </source>
</evidence>
<evidence type="ECO:0000313" key="9">
    <source>
        <dbReference type="EMBL" id="CAJ0577658.1"/>
    </source>
</evidence>
<dbReference type="PANTHER" id="PTHR10252:SF8">
    <property type="entry name" value="NUCLEAR TRANSCRIPTION FACTOR Y SUBUNIT GAMMA"/>
    <property type="match status" value="1"/>
</dbReference>
<dbReference type="PANTHER" id="PTHR10252">
    <property type="entry name" value="HISTONE-LIKE TRANSCRIPTION FACTOR CCAAT-RELATED"/>
    <property type="match status" value="1"/>
</dbReference>